<organism evidence="3 4">
    <name type="scientific">Flavobacterium lacisediminis</name>
    <dbReference type="NCBI Taxonomy" id="2989705"/>
    <lineage>
        <taxon>Bacteria</taxon>
        <taxon>Pseudomonadati</taxon>
        <taxon>Bacteroidota</taxon>
        <taxon>Flavobacteriia</taxon>
        <taxon>Flavobacteriales</taxon>
        <taxon>Flavobacteriaceae</taxon>
        <taxon>Flavobacterium</taxon>
    </lineage>
</organism>
<evidence type="ECO:0000259" key="2">
    <source>
        <dbReference type="Pfam" id="PF21602"/>
    </source>
</evidence>
<feature type="signal peptide" evidence="1">
    <location>
        <begin position="1"/>
        <end position="17"/>
    </location>
</feature>
<accession>A0ABT3EEC8</accession>
<dbReference type="InterPro" id="IPR048406">
    <property type="entry name" value="GldM_Ig-like-2"/>
</dbReference>
<evidence type="ECO:0000313" key="3">
    <source>
        <dbReference type="EMBL" id="MCW1146931.1"/>
    </source>
</evidence>
<keyword evidence="1" id="KW-0732">Signal</keyword>
<dbReference type="Pfam" id="PF21602">
    <property type="entry name" value="GldM_3rd"/>
    <property type="match status" value="1"/>
</dbReference>
<evidence type="ECO:0000313" key="4">
    <source>
        <dbReference type="Proteomes" id="UP001165677"/>
    </source>
</evidence>
<keyword evidence="4" id="KW-1185">Reference proteome</keyword>
<feature type="domain" description="Gliding motility-associated protein GldM second immunoglobulin-like" evidence="2">
    <location>
        <begin position="28"/>
        <end position="102"/>
    </location>
</feature>
<gene>
    <name evidence="3" type="ORF">OJ995_01680</name>
</gene>
<dbReference type="RefSeq" id="WP_264367851.1">
    <property type="nucleotide sequence ID" value="NZ_JAPCIO010000001.1"/>
</dbReference>
<comment type="caution">
    <text evidence="3">The sequence shown here is derived from an EMBL/GenBank/DDBJ whole genome shotgun (WGS) entry which is preliminary data.</text>
</comment>
<reference evidence="3" key="1">
    <citation type="submission" date="2022-10" db="EMBL/GenBank/DDBJ databases">
        <title>Flavobacterium sp. nov., a bacterium isolated from lake sediment.</title>
        <authorList>
            <person name="Qu J.-H."/>
        </authorList>
    </citation>
    <scope>NUCLEOTIDE SEQUENCE</scope>
    <source>
        <strain evidence="3">TH16-21</strain>
    </source>
</reference>
<evidence type="ECO:0000256" key="1">
    <source>
        <dbReference type="SAM" id="SignalP"/>
    </source>
</evidence>
<proteinExistence type="predicted"/>
<sequence>MKKLLLFVFIISFHSYAQDTIPASKSIIALDKMNVVYRGVPNPISIAVNNAKSYVIYGNGVFKNEEGKYVIRPGSGSETKVFVEIENFDGSKVIEEHVFRIKGLPSGFVTINSLGCYKNCIVELTKEEFQNAFLSYHMPDFVFNFKVNVIGFTISFIDSDNKILDKTIEVKGNRIDEQTYSEIFKTKGFTFLKIHEFQIEFDEGLDLYICKISPLKITIVK</sequence>
<feature type="chain" id="PRO_5047411678" evidence="1">
    <location>
        <begin position="18"/>
        <end position="221"/>
    </location>
</feature>
<protein>
    <submittedName>
        <fullName evidence="3">GldM family protein</fullName>
    </submittedName>
</protein>
<dbReference type="Proteomes" id="UP001165677">
    <property type="component" value="Unassembled WGS sequence"/>
</dbReference>
<name>A0ABT3EEC8_9FLAO</name>
<dbReference type="EMBL" id="JAPCIO010000001">
    <property type="protein sequence ID" value="MCW1146931.1"/>
    <property type="molecule type" value="Genomic_DNA"/>
</dbReference>